<evidence type="ECO:0000259" key="4">
    <source>
        <dbReference type="PROSITE" id="PS00497"/>
    </source>
</evidence>
<dbReference type="Proteomes" id="UP001589607">
    <property type="component" value="Unassembled WGS sequence"/>
</dbReference>
<protein>
    <submittedName>
        <fullName evidence="6">Tyrosinase family protein</fullName>
    </submittedName>
</protein>
<dbReference type="EMBL" id="JBHMEY010000018">
    <property type="protein sequence ID" value="MFB9096642.1"/>
    <property type="molecule type" value="Genomic_DNA"/>
</dbReference>
<dbReference type="SUPFAM" id="SSF48056">
    <property type="entry name" value="Di-copper centre-containing domain"/>
    <property type="match status" value="1"/>
</dbReference>
<dbReference type="Gene3D" id="1.10.1280.10">
    <property type="entry name" value="Di-copper center containing domain from catechol oxidase"/>
    <property type="match status" value="1"/>
</dbReference>
<dbReference type="InterPro" id="IPR002227">
    <property type="entry name" value="Tyrosinase_Cu-bd"/>
</dbReference>
<evidence type="ECO:0000256" key="1">
    <source>
        <dbReference type="ARBA" id="ARBA00022723"/>
    </source>
</evidence>
<dbReference type="InterPro" id="IPR008922">
    <property type="entry name" value="Di-copper_centre_dom_sf"/>
</dbReference>
<dbReference type="InterPro" id="IPR050316">
    <property type="entry name" value="Tyrosinase/Hemocyanin"/>
</dbReference>
<dbReference type="RefSeq" id="WP_236455846.1">
    <property type="nucleotide sequence ID" value="NZ_CBCSGE010000002.1"/>
</dbReference>
<evidence type="ECO:0000313" key="6">
    <source>
        <dbReference type="EMBL" id="MFB9096642.1"/>
    </source>
</evidence>
<organism evidence="6 7">
    <name type="scientific">Flavobacterium jumunjinense</name>
    <dbReference type="NCBI Taxonomy" id="998845"/>
    <lineage>
        <taxon>Bacteria</taxon>
        <taxon>Pseudomonadati</taxon>
        <taxon>Bacteroidota</taxon>
        <taxon>Flavobacteriia</taxon>
        <taxon>Flavobacteriales</taxon>
        <taxon>Flavobacteriaceae</taxon>
        <taxon>Flavobacterium</taxon>
    </lineage>
</organism>
<feature type="region of interest" description="Disordered" evidence="3">
    <location>
        <begin position="119"/>
        <end position="141"/>
    </location>
</feature>
<dbReference type="PANTHER" id="PTHR11474:SF76">
    <property type="entry name" value="SHKT DOMAIN-CONTAINING PROTEIN"/>
    <property type="match status" value="1"/>
</dbReference>
<evidence type="ECO:0000313" key="7">
    <source>
        <dbReference type="Proteomes" id="UP001589607"/>
    </source>
</evidence>
<comment type="caution">
    <text evidence="6">The sequence shown here is derived from an EMBL/GenBank/DDBJ whole genome shotgun (WGS) entry which is preliminary data.</text>
</comment>
<evidence type="ECO:0000256" key="3">
    <source>
        <dbReference type="SAM" id="MobiDB-lite"/>
    </source>
</evidence>
<dbReference type="PROSITE" id="PS00497">
    <property type="entry name" value="TYROSINASE_1"/>
    <property type="match status" value="1"/>
</dbReference>
<evidence type="ECO:0000256" key="2">
    <source>
        <dbReference type="ARBA" id="ARBA00023008"/>
    </source>
</evidence>
<dbReference type="PROSITE" id="PS00498">
    <property type="entry name" value="TYROSINASE_2"/>
    <property type="match status" value="1"/>
</dbReference>
<reference evidence="6 7" key="1">
    <citation type="submission" date="2024-09" db="EMBL/GenBank/DDBJ databases">
        <authorList>
            <person name="Sun Q."/>
            <person name="Mori K."/>
        </authorList>
    </citation>
    <scope>NUCLEOTIDE SEQUENCE [LARGE SCALE GENOMIC DNA]</scope>
    <source>
        <strain evidence="6 7">CECT 7955</strain>
    </source>
</reference>
<feature type="domain" description="Tyrosinase copper-binding" evidence="5">
    <location>
        <begin position="540"/>
        <end position="551"/>
    </location>
</feature>
<name>A0ABV5GMN6_9FLAO</name>
<accession>A0ABV5GMN6</accession>
<feature type="domain" description="Tyrosinase copper-binding" evidence="4">
    <location>
        <begin position="289"/>
        <end position="306"/>
    </location>
</feature>
<sequence length="755" mass="84674">MTSKKPEKSLYEQVTTILNTLQGKTIPSYQGLHAFWLNPDTFLKASLYGQRLIAPKDATTTPNDEIKSCCGSQEKSVPQVKSSSPVKTEGCCGTQEKSVAPLDTKQSITTSSQLTTKNTVTDCWPSGGSGGGNPDYTSEKRSDRSGIIIGLRGLSPFDGNIFPKLLWDAEYVATAEQIQVIANWIDADCPLTLEEEKINKSRLLTVASTNSVLSLARGEMLHQTSTNTTNSDRSDVKGLTIRKEISSLSTEELATFREAINCMNQYNDYWQDDRSFDYWARIHTNSCQHGWEQFLPWHRLYLYFFEQKLQDYNKDIALPYWSWTDYSDENKTSFNNLQFDLGVLPDAYGCYLNAKGFAKLKDMKSVNGSPLLSTKEITALANITKKGTIYNSGLRFLKAASISYEIANQNGIAVWTEKINAIYTVLKEVNPLWFPNRWPGAMNHTTGISQYPTKDDIKLILDVNSFEEFGGGSVYDHHYGALEKVHNGMHNFSGGSNPNYPDNNPEWVKIYQELNLTTNPQNIDNPVSGWMTDNRTTAFDPLFWGHHSNVDRIWTKWQELHSGTPEEMDAVMAPWTLTVKDAMSVKKLGYTYMRDSVFYKVSNQVGLTKFNAAPATVSQTTLDAHRKAEIVLHRIQVGNLQNATIKVFLNTPNASIDTPTANNDNFVEQFSTFSGSCYGGPGHCNLPLDNTRTFDRRPLNHHEPRNYKIDATAAVQRVLKNGDKNITIQLVIVGINGKPAENAVYIEGVSLNFMD</sequence>
<evidence type="ECO:0000259" key="5">
    <source>
        <dbReference type="PROSITE" id="PS00498"/>
    </source>
</evidence>
<keyword evidence="2" id="KW-0186">Copper</keyword>
<keyword evidence="7" id="KW-1185">Reference proteome</keyword>
<keyword evidence="1" id="KW-0479">Metal-binding</keyword>
<proteinExistence type="predicted"/>
<dbReference type="Pfam" id="PF00264">
    <property type="entry name" value="Tyrosinase"/>
    <property type="match status" value="1"/>
</dbReference>
<gene>
    <name evidence="6" type="ORF">ACFFVF_08965</name>
</gene>
<dbReference type="PRINTS" id="PR00092">
    <property type="entry name" value="TYROSINASE"/>
</dbReference>
<dbReference type="PANTHER" id="PTHR11474">
    <property type="entry name" value="TYROSINASE FAMILY MEMBER"/>
    <property type="match status" value="1"/>
</dbReference>